<accession>A0A926DV55</accession>
<dbReference type="AlphaFoldDB" id="A0A926DV55"/>
<feature type="region of interest" description="Disordered" evidence="2">
    <location>
        <begin position="219"/>
        <end position="266"/>
    </location>
</feature>
<proteinExistence type="predicted"/>
<comment type="caution">
    <text evidence="3">The sequence shown here is derived from an EMBL/GenBank/DDBJ whole genome shotgun (WGS) entry which is preliminary data.</text>
</comment>
<evidence type="ECO:0000256" key="2">
    <source>
        <dbReference type="SAM" id="MobiDB-lite"/>
    </source>
</evidence>
<gene>
    <name evidence="3" type="ORF">H8711_03055</name>
</gene>
<feature type="coiled-coil region" evidence="1">
    <location>
        <begin position="28"/>
        <end position="122"/>
    </location>
</feature>
<name>A0A926DV55_9FIRM</name>
<keyword evidence="1" id="KW-0175">Coiled coil</keyword>
<protein>
    <submittedName>
        <fullName evidence="3">Uncharacterized protein</fullName>
    </submittedName>
</protein>
<dbReference type="RefSeq" id="WP_249282067.1">
    <property type="nucleotide sequence ID" value="NZ_JACRST010000002.1"/>
</dbReference>
<reference evidence="3" key="1">
    <citation type="submission" date="2020-08" db="EMBL/GenBank/DDBJ databases">
        <title>Genome public.</title>
        <authorList>
            <person name="Liu C."/>
            <person name="Sun Q."/>
        </authorList>
    </citation>
    <scope>NUCLEOTIDE SEQUENCE</scope>
    <source>
        <strain evidence="3">NSJ-31</strain>
    </source>
</reference>
<evidence type="ECO:0000256" key="1">
    <source>
        <dbReference type="SAM" id="Coils"/>
    </source>
</evidence>
<sequence>MEQEIAFETSAFGGFNKKSVLKYIDELGEQNKSVVEGLERQLAEAQAKNQELAGAVETLNAKVKQVEQESAQKAAGLEQTVAELREDLAQQRNTLREREAELAREREEHRQLAMRAENLERKGRKYDEAMLQIGSALMEARESADDIIKEAQQKAGQISADTVESIRQLGSEVSTFKSDVATLRVTLQFSMSELERRLDAIDSSIDTLDAAVRGVEFRGEPVVQPDISSEEETAPAQEEQPQQEDEAEEMPKKEREQGAKPANFFW</sequence>
<dbReference type="EMBL" id="JACRST010000002">
    <property type="protein sequence ID" value="MBC8545918.1"/>
    <property type="molecule type" value="Genomic_DNA"/>
</dbReference>
<evidence type="ECO:0000313" key="3">
    <source>
        <dbReference type="EMBL" id="MBC8545918.1"/>
    </source>
</evidence>
<keyword evidence="4" id="KW-1185">Reference proteome</keyword>
<organism evidence="3 4">
    <name type="scientific">Ligaoa zhengdingensis</name>
    <dbReference type="NCBI Taxonomy" id="2763658"/>
    <lineage>
        <taxon>Bacteria</taxon>
        <taxon>Bacillati</taxon>
        <taxon>Bacillota</taxon>
        <taxon>Clostridia</taxon>
        <taxon>Eubacteriales</taxon>
        <taxon>Oscillospiraceae</taxon>
        <taxon>Ligaoa</taxon>
    </lineage>
</organism>
<feature type="compositionally biased region" description="Basic and acidic residues" evidence="2">
    <location>
        <begin position="249"/>
        <end position="258"/>
    </location>
</feature>
<evidence type="ECO:0000313" key="4">
    <source>
        <dbReference type="Proteomes" id="UP000653127"/>
    </source>
</evidence>
<dbReference type="Proteomes" id="UP000653127">
    <property type="component" value="Unassembled WGS sequence"/>
</dbReference>